<dbReference type="EMBL" id="JANJZL010000002">
    <property type="protein sequence ID" value="MCR2043220.1"/>
    <property type="molecule type" value="Genomic_DNA"/>
</dbReference>
<keyword evidence="2" id="KW-1185">Reference proteome</keyword>
<comment type="caution">
    <text evidence="1">The sequence shown here is derived from an EMBL/GenBank/DDBJ whole genome shotgun (WGS) entry which is preliminary data.</text>
</comment>
<reference evidence="1" key="1">
    <citation type="submission" date="2022-07" db="EMBL/GenBank/DDBJ databases">
        <title>Enhanced cultured diversity of the mouse gut microbiota enables custom-made synthetic communities.</title>
        <authorList>
            <person name="Afrizal A."/>
        </authorList>
    </citation>
    <scope>NUCLEOTIDE SEQUENCE</scope>
    <source>
        <strain evidence="1">DSM 29482</strain>
    </source>
</reference>
<gene>
    <name evidence="1" type="ORF">NSA23_03715</name>
</gene>
<organism evidence="1 2">
    <name type="scientific">Anaerosalibacter massiliensis</name>
    <dbReference type="NCBI Taxonomy" id="1347392"/>
    <lineage>
        <taxon>Bacteria</taxon>
        <taxon>Bacillati</taxon>
        <taxon>Bacillota</taxon>
        <taxon>Tissierellia</taxon>
        <taxon>Tissierellales</taxon>
        <taxon>Sporanaerobacteraceae</taxon>
        <taxon>Anaerosalibacter</taxon>
    </lineage>
</organism>
<proteinExistence type="predicted"/>
<dbReference type="RefSeq" id="WP_257490192.1">
    <property type="nucleotide sequence ID" value="NZ_JANJZL010000002.1"/>
</dbReference>
<sequence>MRCPSCYKEVGKMKKNQLLKCRCGAKLLAVEINKELEVFDLRKNTEEEK</sequence>
<name>A0A9X2MFU1_9FIRM</name>
<dbReference type="AlphaFoldDB" id="A0A9X2MFU1"/>
<evidence type="ECO:0000313" key="1">
    <source>
        <dbReference type="EMBL" id="MCR2043220.1"/>
    </source>
</evidence>
<accession>A0A9X2MFU1</accession>
<evidence type="ECO:0000313" key="2">
    <source>
        <dbReference type="Proteomes" id="UP001142078"/>
    </source>
</evidence>
<dbReference type="Proteomes" id="UP001142078">
    <property type="component" value="Unassembled WGS sequence"/>
</dbReference>
<protein>
    <submittedName>
        <fullName evidence="1">Uncharacterized protein</fullName>
    </submittedName>
</protein>